<dbReference type="Proteomes" id="UP000018895">
    <property type="component" value="Unassembled WGS sequence"/>
</dbReference>
<dbReference type="GO" id="GO:0005886">
    <property type="term" value="C:plasma membrane"/>
    <property type="evidence" value="ECO:0007669"/>
    <property type="project" value="UniProtKB-SubCell"/>
</dbReference>
<evidence type="ECO:0000256" key="6">
    <source>
        <dbReference type="ARBA" id="ARBA00023136"/>
    </source>
</evidence>
<dbReference type="PANTHER" id="PTHR23514">
    <property type="entry name" value="BYPASS OF STOP CODON PROTEIN 6"/>
    <property type="match status" value="1"/>
</dbReference>
<dbReference type="InterPro" id="IPR051788">
    <property type="entry name" value="MFS_Transporter"/>
</dbReference>
<feature type="transmembrane region" description="Helical" evidence="7">
    <location>
        <begin position="259"/>
        <end position="277"/>
    </location>
</feature>
<feature type="transmembrane region" description="Helical" evidence="7">
    <location>
        <begin position="117"/>
        <end position="137"/>
    </location>
</feature>
<feature type="transmembrane region" description="Helical" evidence="7">
    <location>
        <begin position="191"/>
        <end position="218"/>
    </location>
</feature>
<feature type="transmembrane region" description="Helical" evidence="7">
    <location>
        <begin position="149"/>
        <end position="170"/>
    </location>
</feature>
<feature type="transmembrane region" description="Helical" evidence="7">
    <location>
        <begin position="283"/>
        <end position="305"/>
    </location>
</feature>
<evidence type="ECO:0000256" key="3">
    <source>
        <dbReference type="ARBA" id="ARBA00022448"/>
    </source>
</evidence>
<keyword evidence="4 7" id="KW-0812">Transmembrane</keyword>
<protein>
    <submittedName>
        <fullName evidence="9">Major facilitator superfamily MFS_1</fullName>
    </submittedName>
</protein>
<keyword evidence="10" id="KW-1185">Reference proteome</keyword>
<accession>W4QI51</accession>
<reference evidence="9" key="1">
    <citation type="journal article" date="2014" name="Genome Announc.">
        <title>Draft Genome Sequences of Three Alkaliphilic Bacillus Strains, Bacillus wakoensis JCM 9140T, Bacillus akibai JCM 9157T, and Bacillus hemicellulosilyticus JCM 9152T.</title>
        <authorList>
            <person name="Yuki M."/>
            <person name="Oshima K."/>
            <person name="Suda W."/>
            <person name="Oshida Y."/>
            <person name="Kitamura K."/>
            <person name="Iida T."/>
            <person name="Hattori M."/>
            <person name="Ohkuma M."/>
        </authorList>
    </citation>
    <scope>NUCLEOTIDE SEQUENCE [LARGE SCALE GENOMIC DNA]</scope>
    <source>
        <strain evidence="9">JCM 9152</strain>
    </source>
</reference>
<comment type="caution">
    <text evidence="9">The sequence shown here is derived from an EMBL/GenBank/DDBJ whole genome shotgun (WGS) entry which is preliminary data.</text>
</comment>
<feature type="transmembrane region" description="Helical" evidence="7">
    <location>
        <begin position="31"/>
        <end position="51"/>
    </location>
</feature>
<evidence type="ECO:0000256" key="1">
    <source>
        <dbReference type="ARBA" id="ARBA00004651"/>
    </source>
</evidence>
<feature type="transmembrane region" description="Helical" evidence="7">
    <location>
        <begin position="343"/>
        <end position="365"/>
    </location>
</feature>
<feature type="transmembrane region" description="Helical" evidence="7">
    <location>
        <begin position="58"/>
        <end position="78"/>
    </location>
</feature>
<evidence type="ECO:0000256" key="5">
    <source>
        <dbReference type="ARBA" id="ARBA00022989"/>
    </source>
</evidence>
<dbReference type="InterPro" id="IPR020846">
    <property type="entry name" value="MFS_dom"/>
</dbReference>
<dbReference type="Gene3D" id="1.20.1250.20">
    <property type="entry name" value="MFS general substrate transporter like domains"/>
    <property type="match status" value="2"/>
</dbReference>
<comment type="similarity">
    <text evidence="2">Belongs to the major facilitator superfamily.</text>
</comment>
<sequence>MAMTSSIEVMKGLLPAFLQDALSLSASEVGALFSMSFFALVLSNALGGAILRFVTVRFLYLSSLLVFASACLLLALLLKEPPAWYSLLFIIGFSNGFGSLLANVLTPALYPLKSGKMLSIVHFFFGIGTMTSPYFFLLFFNGSHYEWQWVLISFAGMAFLLVFSVWLTGWPIEQKMSHSKRNGVQREWKGIGATGFALLFFFYMGSEIVFTVWLVAIFREAYQLPVQTASILFSIIFALYTFTRLFGAGMIERIGGHRLIRWSAVLSLVMIVCAFLGMGTWGIIFFFLFAMTVAVIFPAMTSIAVRYFGEDASRMMGYLFACGFLGGSFSSWLFGFFFDRISIEVAFTILLFFFTLFTISVFGGLQEKGDTYETKNISRTQ</sequence>
<dbReference type="STRING" id="1236971.JCM9152_3302"/>
<dbReference type="PROSITE" id="PS50850">
    <property type="entry name" value="MFS"/>
    <property type="match status" value="1"/>
</dbReference>
<dbReference type="SUPFAM" id="SSF103473">
    <property type="entry name" value="MFS general substrate transporter"/>
    <property type="match status" value="1"/>
</dbReference>
<feature type="transmembrane region" description="Helical" evidence="7">
    <location>
        <begin position="317"/>
        <end position="337"/>
    </location>
</feature>
<evidence type="ECO:0000256" key="2">
    <source>
        <dbReference type="ARBA" id="ARBA00008335"/>
    </source>
</evidence>
<proteinExistence type="inferred from homology"/>
<dbReference type="InterPro" id="IPR036259">
    <property type="entry name" value="MFS_trans_sf"/>
</dbReference>
<keyword evidence="5 7" id="KW-1133">Transmembrane helix</keyword>
<feature type="domain" description="Major facilitator superfamily (MFS) profile" evidence="8">
    <location>
        <begin position="1"/>
        <end position="369"/>
    </location>
</feature>
<organism evidence="9 10">
    <name type="scientific">Halalkalibacter hemicellulosilyticusJCM 9152</name>
    <dbReference type="NCBI Taxonomy" id="1236971"/>
    <lineage>
        <taxon>Bacteria</taxon>
        <taxon>Bacillati</taxon>
        <taxon>Bacillota</taxon>
        <taxon>Bacilli</taxon>
        <taxon>Bacillales</taxon>
        <taxon>Bacillaceae</taxon>
        <taxon>Halalkalibacter</taxon>
    </lineage>
</organism>
<gene>
    <name evidence="9" type="ORF">JCM9152_3302</name>
</gene>
<evidence type="ECO:0000313" key="9">
    <source>
        <dbReference type="EMBL" id="GAE31810.1"/>
    </source>
</evidence>
<evidence type="ECO:0000259" key="8">
    <source>
        <dbReference type="PROSITE" id="PS50850"/>
    </source>
</evidence>
<dbReference type="InterPro" id="IPR011701">
    <property type="entry name" value="MFS"/>
</dbReference>
<name>W4QI51_9BACI</name>
<dbReference type="GO" id="GO:0022857">
    <property type="term" value="F:transmembrane transporter activity"/>
    <property type="evidence" value="ECO:0007669"/>
    <property type="project" value="InterPro"/>
</dbReference>
<comment type="subcellular location">
    <subcellularLocation>
        <location evidence="1">Cell membrane</location>
        <topology evidence="1">Multi-pass membrane protein</topology>
    </subcellularLocation>
</comment>
<evidence type="ECO:0000256" key="4">
    <source>
        <dbReference type="ARBA" id="ARBA00022692"/>
    </source>
</evidence>
<keyword evidence="6 7" id="KW-0472">Membrane</keyword>
<feature type="transmembrane region" description="Helical" evidence="7">
    <location>
        <begin position="224"/>
        <end position="247"/>
    </location>
</feature>
<dbReference type="Pfam" id="PF07690">
    <property type="entry name" value="MFS_1"/>
    <property type="match status" value="2"/>
</dbReference>
<feature type="transmembrane region" description="Helical" evidence="7">
    <location>
        <begin position="84"/>
        <end position="105"/>
    </location>
</feature>
<dbReference type="PANTHER" id="PTHR23514:SF3">
    <property type="entry name" value="BYPASS OF STOP CODON PROTEIN 6"/>
    <property type="match status" value="1"/>
</dbReference>
<evidence type="ECO:0000313" key="10">
    <source>
        <dbReference type="Proteomes" id="UP000018895"/>
    </source>
</evidence>
<dbReference type="AlphaFoldDB" id="W4QI51"/>
<dbReference type="EMBL" id="BAUU01000024">
    <property type="protein sequence ID" value="GAE31810.1"/>
    <property type="molecule type" value="Genomic_DNA"/>
</dbReference>
<keyword evidence="3" id="KW-0813">Transport</keyword>
<evidence type="ECO:0000256" key="7">
    <source>
        <dbReference type="SAM" id="Phobius"/>
    </source>
</evidence>